<evidence type="ECO:0000313" key="12">
    <source>
        <dbReference type="Proteomes" id="UP000594681"/>
    </source>
</evidence>
<name>A0A7T0KG51_9CORY</name>
<dbReference type="GO" id="GO:0097510">
    <property type="term" value="P:base-excision repair, AP site formation via deaminated base removal"/>
    <property type="evidence" value="ECO:0007669"/>
    <property type="project" value="TreeGrafter"/>
</dbReference>
<dbReference type="NCBIfam" id="NF003588">
    <property type="entry name" value="PRK05254.1-1"/>
    <property type="match status" value="1"/>
</dbReference>
<dbReference type="PANTHER" id="PTHR11264">
    <property type="entry name" value="URACIL-DNA GLYCOSYLASE"/>
    <property type="match status" value="1"/>
</dbReference>
<dbReference type="EC" id="3.2.2.27" evidence="4 8"/>
<comment type="similarity">
    <text evidence="3 8">Belongs to the uracil-DNA glycosylase (UDG) superfamily. UNG family.</text>
</comment>
<dbReference type="GO" id="GO:0005737">
    <property type="term" value="C:cytoplasm"/>
    <property type="evidence" value="ECO:0007669"/>
    <property type="project" value="UniProtKB-SubCell"/>
</dbReference>
<comment type="subcellular location">
    <subcellularLocation>
        <location evidence="8">Cytoplasm</location>
    </subcellularLocation>
</comment>
<dbReference type="InterPro" id="IPR036895">
    <property type="entry name" value="Uracil-DNA_glycosylase-like_sf"/>
</dbReference>
<dbReference type="NCBIfam" id="NF003592">
    <property type="entry name" value="PRK05254.1-5"/>
    <property type="match status" value="1"/>
</dbReference>
<dbReference type="CDD" id="cd10027">
    <property type="entry name" value="UDG-F1-like"/>
    <property type="match status" value="1"/>
</dbReference>
<evidence type="ECO:0000256" key="4">
    <source>
        <dbReference type="ARBA" id="ARBA00012030"/>
    </source>
</evidence>
<keyword evidence="7 8" id="KW-0234">DNA repair</keyword>
<evidence type="ECO:0000256" key="5">
    <source>
        <dbReference type="ARBA" id="ARBA00022763"/>
    </source>
</evidence>
<dbReference type="HAMAP" id="MF_00148">
    <property type="entry name" value="UDG"/>
    <property type="match status" value="1"/>
</dbReference>
<dbReference type="EMBL" id="CP064954">
    <property type="protein sequence ID" value="QPK80090.1"/>
    <property type="molecule type" value="Genomic_DNA"/>
</dbReference>
<keyword evidence="6 8" id="KW-0378">Hydrolase</keyword>
<dbReference type="SMART" id="SM00987">
    <property type="entry name" value="UreE_C"/>
    <property type="match status" value="1"/>
</dbReference>
<feature type="active site" description="Proton acceptor" evidence="8 9">
    <location>
        <position position="75"/>
    </location>
</feature>
<comment type="function">
    <text evidence="2 8">Excises uracil residues from the DNA which can arise as a result of misincorporation of dUMP residues by DNA polymerase or due to deamination of cytosine.</text>
</comment>
<comment type="catalytic activity">
    <reaction evidence="1 8">
        <text>Hydrolyzes single-stranded DNA or mismatched double-stranded DNA and polynucleotides, releasing free uracil.</text>
        <dbReference type="EC" id="3.2.2.27"/>
    </reaction>
</comment>
<evidence type="ECO:0000256" key="9">
    <source>
        <dbReference type="PROSITE-ProRule" id="PRU10072"/>
    </source>
</evidence>
<feature type="domain" description="Uracil-DNA glycosylase-like" evidence="10">
    <location>
        <begin position="60"/>
        <end position="216"/>
    </location>
</feature>
<keyword evidence="12" id="KW-1185">Reference proteome</keyword>
<dbReference type="GO" id="GO:0004844">
    <property type="term" value="F:uracil DNA N-glycosylase activity"/>
    <property type="evidence" value="ECO:0007669"/>
    <property type="project" value="UniProtKB-UniRule"/>
</dbReference>
<protein>
    <recommendedName>
        <fullName evidence="4 8">Uracil-DNA glycosylase</fullName>
        <shortName evidence="8">UDG</shortName>
        <ecNumber evidence="4 8">3.2.2.27</ecNumber>
    </recommendedName>
</protein>
<evidence type="ECO:0000256" key="2">
    <source>
        <dbReference type="ARBA" id="ARBA00002631"/>
    </source>
</evidence>
<evidence type="ECO:0000259" key="10">
    <source>
        <dbReference type="SMART" id="SM00986"/>
    </source>
</evidence>
<keyword evidence="11" id="KW-0326">Glycosidase</keyword>
<evidence type="ECO:0000256" key="7">
    <source>
        <dbReference type="ARBA" id="ARBA00023204"/>
    </source>
</evidence>
<dbReference type="PROSITE" id="PS00130">
    <property type="entry name" value="U_DNA_GLYCOSYLASE"/>
    <property type="match status" value="1"/>
</dbReference>
<evidence type="ECO:0000256" key="8">
    <source>
        <dbReference type="HAMAP-Rule" id="MF_00148"/>
    </source>
</evidence>
<dbReference type="SUPFAM" id="SSF52141">
    <property type="entry name" value="Uracil-DNA glycosylase-like"/>
    <property type="match status" value="1"/>
</dbReference>
<evidence type="ECO:0000256" key="3">
    <source>
        <dbReference type="ARBA" id="ARBA00008184"/>
    </source>
</evidence>
<accession>A0A7T0KG51</accession>
<dbReference type="InterPro" id="IPR002043">
    <property type="entry name" value="UDG_fam1"/>
</dbReference>
<dbReference type="SMART" id="SM00986">
    <property type="entry name" value="UDG"/>
    <property type="match status" value="1"/>
</dbReference>
<reference evidence="11 12" key="1">
    <citation type="submission" date="2020-11" db="EMBL/GenBank/DDBJ databases">
        <title>Corynebacterium sp. ZJ-599.</title>
        <authorList>
            <person name="Zhou J."/>
        </authorList>
    </citation>
    <scope>NUCLEOTIDE SEQUENCE [LARGE SCALE GENOMIC DNA]</scope>
    <source>
        <strain evidence="11 12">ZJ-599</strain>
    </source>
</reference>
<evidence type="ECO:0000256" key="1">
    <source>
        <dbReference type="ARBA" id="ARBA00001400"/>
    </source>
</evidence>
<dbReference type="AlphaFoldDB" id="A0A7T0KG51"/>
<evidence type="ECO:0000256" key="6">
    <source>
        <dbReference type="ARBA" id="ARBA00022801"/>
    </source>
</evidence>
<dbReference type="Gene3D" id="3.40.470.10">
    <property type="entry name" value="Uracil-DNA glycosylase-like domain"/>
    <property type="match status" value="1"/>
</dbReference>
<dbReference type="Proteomes" id="UP000594681">
    <property type="component" value="Chromosome"/>
</dbReference>
<dbReference type="PANTHER" id="PTHR11264:SF0">
    <property type="entry name" value="URACIL-DNA GLYCOSYLASE"/>
    <property type="match status" value="1"/>
</dbReference>
<dbReference type="InterPro" id="IPR005122">
    <property type="entry name" value="Uracil-DNA_glycosylase-like"/>
</dbReference>
<organism evidence="11 12">
    <name type="scientific">Corynebacterium lizhenjunii</name>
    <dbReference type="NCBI Taxonomy" id="2709394"/>
    <lineage>
        <taxon>Bacteria</taxon>
        <taxon>Bacillati</taxon>
        <taxon>Actinomycetota</taxon>
        <taxon>Actinomycetes</taxon>
        <taxon>Mycobacteriales</taxon>
        <taxon>Corynebacteriaceae</taxon>
        <taxon>Corynebacterium</taxon>
    </lineage>
</organism>
<keyword evidence="5 8" id="KW-0227">DNA damage</keyword>
<proteinExistence type="inferred from homology"/>
<keyword evidence="8" id="KW-0963">Cytoplasm</keyword>
<gene>
    <name evidence="8" type="primary">ung</name>
    <name evidence="11" type="ORF">G7Y31_05230</name>
</gene>
<sequence>MAPPRLIPEGGIALDSYFFDTVHPSWLPVLQPVYERVWPQISQAIGCDFLPPAPDLFRAFAQPQQDVRVLIVGQDPYPTPGHAMGLAFSTRPGVAPPRSLRNIYTELASDVGVSGREDGDVSAWSRQGVLLLNRVLSVAPHAAGSHVRAGWQELSDAAIASLNRPPLVGILWGKQAQQVAPLLDRVPIIASAHPSPLSARRGFFGSRPFSTANAYLVDQGAHPVDWRL</sequence>
<dbReference type="KEGG" id="cliz:G7Y31_05230"/>
<dbReference type="InterPro" id="IPR018085">
    <property type="entry name" value="Ura-DNA_Glyclase_AS"/>
</dbReference>
<evidence type="ECO:0000313" key="11">
    <source>
        <dbReference type="EMBL" id="QPK80090.1"/>
    </source>
</evidence>
<dbReference type="Pfam" id="PF03167">
    <property type="entry name" value="UDG"/>
    <property type="match status" value="1"/>
</dbReference>